<gene>
    <name evidence="14" type="ORF">CM83_105105</name>
</gene>
<keyword evidence="3 12" id="KW-0813">Transport</keyword>
<dbReference type="Pfam" id="PF00858">
    <property type="entry name" value="ASC"/>
    <property type="match status" value="1"/>
</dbReference>
<proteinExistence type="inferred from homology"/>
<evidence type="ECO:0000256" key="1">
    <source>
        <dbReference type="ARBA" id="ARBA00004141"/>
    </source>
</evidence>
<dbReference type="AlphaFoldDB" id="A0A0A9Y311"/>
<reference evidence="14" key="2">
    <citation type="submission" date="2014-07" db="EMBL/GenBank/DDBJ databases">
        <authorList>
            <person name="Hull J."/>
        </authorList>
    </citation>
    <scope>NUCLEOTIDE SEQUENCE</scope>
</reference>
<evidence type="ECO:0000256" key="10">
    <source>
        <dbReference type="ARBA" id="ARBA00023201"/>
    </source>
</evidence>
<evidence type="ECO:0000256" key="2">
    <source>
        <dbReference type="ARBA" id="ARBA00007193"/>
    </source>
</evidence>
<evidence type="ECO:0000256" key="7">
    <source>
        <dbReference type="ARBA" id="ARBA00023053"/>
    </source>
</evidence>
<comment type="subcellular location">
    <subcellularLocation>
        <location evidence="1">Membrane</location>
        <topology evidence="1">Multi-pass membrane protein</topology>
    </subcellularLocation>
</comment>
<organism evidence="14">
    <name type="scientific">Lygus hesperus</name>
    <name type="common">Western plant bug</name>
    <dbReference type="NCBI Taxonomy" id="30085"/>
    <lineage>
        <taxon>Eukaryota</taxon>
        <taxon>Metazoa</taxon>
        <taxon>Ecdysozoa</taxon>
        <taxon>Arthropoda</taxon>
        <taxon>Hexapoda</taxon>
        <taxon>Insecta</taxon>
        <taxon>Pterygota</taxon>
        <taxon>Neoptera</taxon>
        <taxon>Paraneoptera</taxon>
        <taxon>Hemiptera</taxon>
        <taxon>Heteroptera</taxon>
        <taxon>Panheteroptera</taxon>
        <taxon>Cimicomorpha</taxon>
        <taxon>Miridae</taxon>
        <taxon>Mirini</taxon>
        <taxon>Lygus</taxon>
    </lineage>
</organism>
<keyword evidence="5 12" id="KW-0812">Transmembrane</keyword>
<dbReference type="InterPro" id="IPR001873">
    <property type="entry name" value="ENaC"/>
</dbReference>
<evidence type="ECO:0000313" key="14">
    <source>
        <dbReference type="EMBL" id="JAG23925.1"/>
    </source>
</evidence>
<feature type="non-terminal residue" evidence="14">
    <location>
        <position position="1"/>
    </location>
</feature>
<evidence type="ECO:0000256" key="13">
    <source>
        <dbReference type="SAM" id="Phobius"/>
    </source>
</evidence>
<accession>A0A0A9Y311</accession>
<keyword evidence="6 13" id="KW-1133">Transmembrane helix</keyword>
<reference evidence="14" key="1">
    <citation type="journal article" date="2014" name="PLoS ONE">
        <title>Transcriptome-Based Identification of ABC Transporters in the Western Tarnished Plant Bug Lygus hesperus.</title>
        <authorList>
            <person name="Hull J.J."/>
            <person name="Chaney K."/>
            <person name="Geib S.M."/>
            <person name="Fabrick J.A."/>
            <person name="Brent C.S."/>
            <person name="Walsh D."/>
            <person name="Lavine L.C."/>
        </authorList>
    </citation>
    <scope>NUCLEOTIDE SEQUENCE</scope>
</reference>
<keyword evidence="8 12" id="KW-0406">Ion transport</keyword>
<dbReference type="GO" id="GO:0005272">
    <property type="term" value="F:sodium channel activity"/>
    <property type="evidence" value="ECO:0007669"/>
    <property type="project" value="UniProtKB-KW"/>
</dbReference>
<keyword evidence="10 12" id="KW-0739">Sodium transport</keyword>
<feature type="transmembrane region" description="Helical" evidence="13">
    <location>
        <begin position="77"/>
        <end position="96"/>
    </location>
</feature>
<evidence type="ECO:0000256" key="12">
    <source>
        <dbReference type="RuleBase" id="RU000679"/>
    </source>
</evidence>
<evidence type="ECO:0000256" key="11">
    <source>
        <dbReference type="ARBA" id="ARBA00023303"/>
    </source>
</evidence>
<name>A0A0A9Y311_LYGHE</name>
<evidence type="ECO:0000256" key="8">
    <source>
        <dbReference type="ARBA" id="ARBA00023065"/>
    </source>
</evidence>
<keyword evidence="7" id="KW-0915">Sodium</keyword>
<evidence type="ECO:0000256" key="3">
    <source>
        <dbReference type="ARBA" id="ARBA00022448"/>
    </source>
</evidence>
<evidence type="ECO:0000256" key="9">
    <source>
        <dbReference type="ARBA" id="ARBA00023136"/>
    </source>
</evidence>
<dbReference type="GO" id="GO:0016020">
    <property type="term" value="C:membrane"/>
    <property type="evidence" value="ECO:0007669"/>
    <property type="project" value="UniProtKB-SubCell"/>
</dbReference>
<sequence length="123" mass="14074">RNPHTIHLLCNCTANCVEPDFNVISLRTIANLDTGNEESEQKYRKITVRMDSLPILRLVRVVVRTKFDLVVSMGSTIGLFLGASLLSSVEIVYFFFIRKRRPIKTVTDKLKSKLPARAIMMEY</sequence>
<keyword evidence="9 13" id="KW-0472">Membrane</keyword>
<evidence type="ECO:0000256" key="5">
    <source>
        <dbReference type="ARBA" id="ARBA00022692"/>
    </source>
</evidence>
<keyword evidence="11 12" id="KW-0407">Ion channel</keyword>
<comment type="similarity">
    <text evidence="2 12">Belongs to the amiloride-sensitive sodium channel (TC 1.A.6) family.</text>
</comment>
<feature type="non-terminal residue" evidence="14">
    <location>
        <position position="123"/>
    </location>
</feature>
<dbReference type="EMBL" id="GBHO01019679">
    <property type="protein sequence ID" value="JAG23925.1"/>
    <property type="molecule type" value="Transcribed_RNA"/>
</dbReference>
<evidence type="ECO:0000256" key="4">
    <source>
        <dbReference type="ARBA" id="ARBA00022461"/>
    </source>
</evidence>
<keyword evidence="4 12" id="KW-0894">Sodium channel</keyword>
<protein>
    <submittedName>
        <fullName evidence="14">Uncharacterized protein</fullName>
    </submittedName>
</protein>
<dbReference type="Gene3D" id="1.10.287.770">
    <property type="entry name" value="YojJ-like"/>
    <property type="match status" value="1"/>
</dbReference>
<evidence type="ECO:0000256" key="6">
    <source>
        <dbReference type="ARBA" id="ARBA00022989"/>
    </source>
</evidence>